<evidence type="ECO:0000259" key="12">
    <source>
        <dbReference type="Pfam" id="PF00156"/>
    </source>
</evidence>
<dbReference type="eggNOG" id="COG0503">
    <property type="taxonomic scope" value="Bacteria"/>
</dbReference>
<dbReference type="NCBIfam" id="TIGR01090">
    <property type="entry name" value="apt"/>
    <property type="match status" value="1"/>
</dbReference>
<comment type="subunit">
    <text evidence="11">Homodimer.</text>
</comment>
<keyword evidence="8 11" id="KW-0328">Glycosyltransferase</keyword>
<dbReference type="InterPro" id="IPR050054">
    <property type="entry name" value="UPRTase/APRTase"/>
</dbReference>
<dbReference type="Pfam" id="PF00156">
    <property type="entry name" value="Pribosyltran"/>
    <property type="match status" value="1"/>
</dbReference>
<dbReference type="STRING" id="585531.HMPREF0063_10586"/>
<evidence type="ECO:0000256" key="10">
    <source>
        <dbReference type="ARBA" id="ARBA00022726"/>
    </source>
</evidence>
<evidence type="ECO:0000313" key="13">
    <source>
        <dbReference type="EMBL" id="EFQ83870.1"/>
    </source>
</evidence>
<accession>E2S9E6</accession>
<dbReference type="HOGENOM" id="CLU_063339_3_0_11"/>
<protein>
    <recommendedName>
        <fullName evidence="6 11">Adenine phosphoribosyltransferase</fullName>
        <shortName evidence="11">APRT</shortName>
        <ecNumber evidence="6 11">2.4.2.7</ecNumber>
    </recommendedName>
</protein>
<dbReference type="GO" id="GO:0003999">
    <property type="term" value="F:adenine phosphoribosyltransferase activity"/>
    <property type="evidence" value="ECO:0007669"/>
    <property type="project" value="UniProtKB-UniRule"/>
</dbReference>
<evidence type="ECO:0000256" key="9">
    <source>
        <dbReference type="ARBA" id="ARBA00022679"/>
    </source>
</evidence>
<proteinExistence type="inferred from homology"/>
<evidence type="ECO:0000256" key="6">
    <source>
        <dbReference type="ARBA" id="ARBA00011893"/>
    </source>
</evidence>
<keyword evidence="14" id="KW-1185">Reference proteome</keyword>
<dbReference type="SUPFAM" id="SSF53271">
    <property type="entry name" value="PRTase-like"/>
    <property type="match status" value="1"/>
</dbReference>
<dbReference type="InterPro" id="IPR000836">
    <property type="entry name" value="PRTase_dom"/>
</dbReference>
<name>E2S9E6_9ACTN</name>
<keyword evidence="7 11" id="KW-0963">Cytoplasm</keyword>
<evidence type="ECO:0000256" key="4">
    <source>
        <dbReference type="ARBA" id="ARBA00004659"/>
    </source>
</evidence>
<dbReference type="NCBIfam" id="NF002634">
    <property type="entry name" value="PRK02304.1-3"/>
    <property type="match status" value="1"/>
</dbReference>
<dbReference type="CDD" id="cd06223">
    <property type="entry name" value="PRTases_typeI"/>
    <property type="match status" value="1"/>
</dbReference>
<dbReference type="AlphaFoldDB" id="E2S9E6"/>
<evidence type="ECO:0000256" key="3">
    <source>
        <dbReference type="ARBA" id="ARBA00004496"/>
    </source>
</evidence>
<evidence type="ECO:0000313" key="14">
    <source>
        <dbReference type="Proteomes" id="UP000003111"/>
    </source>
</evidence>
<evidence type="ECO:0000256" key="5">
    <source>
        <dbReference type="ARBA" id="ARBA00008391"/>
    </source>
</evidence>
<evidence type="ECO:0000256" key="7">
    <source>
        <dbReference type="ARBA" id="ARBA00022490"/>
    </source>
</evidence>
<comment type="pathway">
    <text evidence="4 11">Purine metabolism; AMP biosynthesis via salvage pathway; AMP from adenine: step 1/1.</text>
</comment>
<dbReference type="InterPro" id="IPR005764">
    <property type="entry name" value="Ade_phspho_trans"/>
</dbReference>
<dbReference type="InterPro" id="IPR029057">
    <property type="entry name" value="PRTase-like"/>
</dbReference>
<comment type="function">
    <text evidence="2 11">Catalyzes a salvage reaction resulting in the formation of AMP, that is energically less costly than de novo synthesis.</text>
</comment>
<dbReference type="HAMAP" id="MF_00004">
    <property type="entry name" value="Aden_phosphoribosyltr"/>
    <property type="match status" value="1"/>
</dbReference>
<dbReference type="GO" id="GO:0044209">
    <property type="term" value="P:AMP salvage"/>
    <property type="evidence" value="ECO:0007669"/>
    <property type="project" value="UniProtKB-UniRule"/>
</dbReference>
<dbReference type="Proteomes" id="UP000003111">
    <property type="component" value="Unassembled WGS sequence"/>
</dbReference>
<dbReference type="FunFam" id="3.40.50.2020:FF:000021">
    <property type="entry name" value="Adenine phosphoribosyltransferase"/>
    <property type="match status" value="1"/>
</dbReference>
<sequence length="176" mass="18421">MSGAARHIERLVRPVPDWPQAGVVFRDISPLLGDATAWAEVVDELSEQIGDLGRIDAVLGVEARGFLLGVAVARTLGVGFIPVRKAGKLPADVVSSSYDLEYGSATIEMHADALEPGARVVVVDDVLATGGTLQATIDLVNRVGAEVLATAVMIEIDGLGGRDLLTGRPCLALHTF</sequence>
<dbReference type="EC" id="2.4.2.7" evidence="6 11"/>
<comment type="catalytic activity">
    <reaction evidence="1 11">
        <text>AMP + diphosphate = 5-phospho-alpha-D-ribose 1-diphosphate + adenine</text>
        <dbReference type="Rhea" id="RHEA:16609"/>
        <dbReference type="ChEBI" id="CHEBI:16708"/>
        <dbReference type="ChEBI" id="CHEBI:33019"/>
        <dbReference type="ChEBI" id="CHEBI:58017"/>
        <dbReference type="ChEBI" id="CHEBI:456215"/>
        <dbReference type="EC" id="2.4.2.7"/>
    </reaction>
</comment>
<dbReference type="PANTHER" id="PTHR32315">
    <property type="entry name" value="ADENINE PHOSPHORIBOSYLTRANSFERASE"/>
    <property type="match status" value="1"/>
</dbReference>
<keyword evidence="9 11" id="KW-0808">Transferase</keyword>
<dbReference type="RefSeq" id="WP_007077608.1">
    <property type="nucleotide sequence ID" value="NZ_CM001024.1"/>
</dbReference>
<dbReference type="PANTHER" id="PTHR32315:SF3">
    <property type="entry name" value="ADENINE PHOSPHORIBOSYLTRANSFERASE"/>
    <property type="match status" value="1"/>
</dbReference>
<evidence type="ECO:0000256" key="2">
    <source>
        <dbReference type="ARBA" id="ARBA00003968"/>
    </source>
</evidence>
<comment type="similarity">
    <text evidence="5 11">Belongs to the purine/pyrimidine phosphoribosyltransferase family.</text>
</comment>
<comment type="caution">
    <text evidence="13">The sequence shown here is derived from an EMBL/GenBank/DDBJ whole genome shotgun (WGS) entry which is preliminary data.</text>
</comment>
<organism evidence="13 14">
    <name type="scientific">Aeromicrobium marinum DSM 15272</name>
    <dbReference type="NCBI Taxonomy" id="585531"/>
    <lineage>
        <taxon>Bacteria</taxon>
        <taxon>Bacillati</taxon>
        <taxon>Actinomycetota</taxon>
        <taxon>Actinomycetes</taxon>
        <taxon>Propionibacteriales</taxon>
        <taxon>Nocardioidaceae</taxon>
        <taxon>Aeromicrobium</taxon>
    </lineage>
</organism>
<dbReference type="NCBIfam" id="NF002636">
    <property type="entry name" value="PRK02304.1-5"/>
    <property type="match status" value="1"/>
</dbReference>
<comment type="subcellular location">
    <subcellularLocation>
        <location evidence="3 11">Cytoplasm</location>
    </subcellularLocation>
</comment>
<dbReference type="GO" id="GO:0016208">
    <property type="term" value="F:AMP binding"/>
    <property type="evidence" value="ECO:0007669"/>
    <property type="project" value="TreeGrafter"/>
</dbReference>
<dbReference type="EMBL" id="ACLF03000003">
    <property type="protein sequence ID" value="EFQ83870.1"/>
    <property type="molecule type" value="Genomic_DNA"/>
</dbReference>
<gene>
    <name evidence="11 13" type="primary">apt</name>
    <name evidence="13" type="ORF">HMPREF0063_10586</name>
</gene>
<dbReference type="GO" id="GO:0002055">
    <property type="term" value="F:adenine binding"/>
    <property type="evidence" value="ECO:0007669"/>
    <property type="project" value="TreeGrafter"/>
</dbReference>
<feature type="domain" description="Phosphoribosyltransferase" evidence="12">
    <location>
        <begin position="36"/>
        <end position="154"/>
    </location>
</feature>
<keyword evidence="10 11" id="KW-0660">Purine salvage</keyword>
<evidence type="ECO:0000256" key="11">
    <source>
        <dbReference type="HAMAP-Rule" id="MF_00004"/>
    </source>
</evidence>
<dbReference type="Gene3D" id="3.40.50.2020">
    <property type="match status" value="1"/>
</dbReference>
<evidence type="ECO:0000256" key="1">
    <source>
        <dbReference type="ARBA" id="ARBA00000868"/>
    </source>
</evidence>
<dbReference type="GO" id="GO:0005737">
    <property type="term" value="C:cytoplasm"/>
    <property type="evidence" value="ECO:0007669"/>
    <property type="project" value="UniProtKB-SubCell"/>
</dbReference>
<dbReference type="GO" id="GO:0006166">
    <property type="term" value="P:purine ribonucleoside salvage"/>
    <property type="evidence" value="ECO:0007669"/>
    <property type="project" value="UniProtKB-UniRule"/>
</dbReference>
<evidence type="ECO:0000256" key="8">
    <source>
        <dbReference type="ARBA" id="ARBA00022676"/>
    </source>
</evidence>
<dbReference type="GO" id="GO:0006168">
    <property type="term" value="P:adenine salvage"/>
    <property type="evidence" value="ECO:0007669"/>
    <property type="project" value="InterPro"/>
</dbReference>
<reference evidence="13" key="1">
    <citation type="submission" date="2010-08" db="EMBL/GenBank/DDBJ databases">
        <authorList>
            <person name="Muzny D."/>
            <person name="Qin X."/>
            <person name="Buhay C."/>
            <person name="Dugan-Rocha S."/>
            <person name="Ding Y."/>
            <person name="Chen G."/>
            <person name="Hawes A."/>
            <person name="Holder M."/>
            <person name="Jhangiani S."/>
            <person name="Johnson A."/>
            <person name="Khan Z."/>
            <person name="Li Z."/>
            <person name="Liu W."/>
            <person name="Liu X."/>
            <person name="Perez L."/>
            <person name="Shen H."/>
            <person name="Wang Q."/>
            <person name="Watt J."/>
            <person name="Xi L."/>
            <person name="Xin Y."/>
            <person name="Zhou J."/>
            <person name="Deng J."/>
            <person name="Jiang H."/>
            <person name="Liu Y."/>
            <person name="Qu J."/>
            <person name="Song X.-Z."/>
            <person name="Zhang L."/>
            <person name="Villasana D."/>
            <person name="Johnson A."/>
            <person name="Liu J."/>
            <person name="Liyanage D."/>
            <person name="Lorensuhewa L."/>
            <person name="Robinson T."/>
            <person name="Song A."/>
            <person name="Song B.-B."/>
            <person name="Dinh H."/>
            <person name="Thornton R."/>
            <person name="Coyle M."/>
            <person name="Francisco L."/>
            <person name="Jackson L."/>
            <person name="Javaid M."/>
            <person name="Korchina V."/>
            <person name="Kovar C."/>
            <person name="Mata R."/>
            <person name="Mathew T."/>
            <person name="Ngo R."/>
            <person name="Nguyen L."/>
            <person name="Nguyen N."/>
            <person name="Okwuonu G."/>
            <person name="Ongeri F."/>
            <person name="Pham C."/>
            <person name="Simmons D."/>
            <person name="Wilczek-Boney K."/>
            <person name="Hale W."/>
            <person name="Jakkamsetti A."/>
            <person name="Pham P."/>
            <person name="Ruth R."/>
            <person name="San Lucas F."/>
            <person name="Warren J."/>
            <person name="Zhang J."/>
            <person name="Zhao Z."/>
            <person name="Zhou C."/>
            <person name="Zhu D."/>
            <person name="Lee S."/>
            <person name="Bess C."/>
            <person name="Blankenburg K."/>
            <person name="Forbes L."/>
            <person name="Fu Q."/>
            <person name="Gubbala S."/>
            <person name="Hirani K."/>
            <person name="Jayaseelan J.C."/>
            <person name="Lara F."/>
            <person name="Munidasa M."/>
            <person name="Palculict T."/>
            <person name="Patil S."/>
            <person name="Pu L.-L."/>
            <person name="Saada N."/>
            <person name="Tang L."/>
            <person name="Weissenberger G."/>
            <person name="Zhu Y."/>
            <person name="Hemphill L."/>
            <person name="Shang Y."/>
            <person name="Youmans B."/>
            <person name="Ayvaz T."/>
            <person name="Ross M."/>
            <person name="Santibanez J."/>
            <person name="Aqrawi P."/>
            <person name="Gross S."/>
            <person name="Joshi V."/>
            <person name="Fowler G."/>
            <person name="Nazareth L."/>
            <person name="Reid J."/>
            <person name="Worley K."/>
            <person name="Petrosino J."/>
            <person name="Highlander S."/>
            <person name="Gibbs R."/>
        </authorList>
    </citation>
    <scope>NUCLEOTIDE SEQUENCE [LARGE SCALE GENOMIC DNA]</scope>
    <source>
        <strain evidence="13">DSM 15272</strain>
    </source>
</reference>
<dbReference type="UniPathway" id="UPA00588">
    <property type="reaction ID" value="UER00646"/>
</dbReference>